<proteinExistence type="predicted"/>
<dbReference type="PROSITE" id="PS51257">
    <property type="entry name" value="PROKAR_LIPOPROTEIN"/>
    <property type="match status" value="1"/>
</dbReference>
<protein>
    <submittedName>
        <fullName evidence="3">DUF4136 domain-containing protein</fullName>
    </submittedName>
</protein>
<evidence type="ECO:0000259" key="2">
    <source>
        <dbReference type="Pfam" id="PF13590"/>
    </source>
</evidence>
<accession>A0A7W4D7X2</accession>
<comment type="caution">
    <text evidence="3">The sequence shown here is derived from an EMBL/GenBank/DDBJ whole genome shotgun (WGS) entry which is preliminary data.</text>
</comment>
<feature type="domain" description="DUF4136" evidence="2">
    <location>
        <begin position="50"/>
        <end position="196"/>
    </location>
</feature>
<dbReference type="RefSeq" id="WP_182831792.1">
    <property type="nucleotide sequence ID" value="NZ_JACJFN010000001.1"/>
</dbReference>
<organism evidence="3 4">
    <name type="scientific">Aquipseudomonas guryensis</name>
    <dbReference type="NCBI Taxonomy" id="2759165"/>
    <lineage>
        <taxon>Bacteria</taxon>
        <taxon>Pseudomonadati</taxon>
        <taxon>Pseudomonadota</taxon>
        <taxon>Gammaproteobacteria</taxon>
        <taxon>Pseudomonadales</taxon>
        <taxon>Pseudomonadaceae</taxon>
        <taxon>Aquipseudomonas</taxon>
    </lineage>
</organism>
<sequence>MKALIYPIAFALLTACQSPNPYVADSRPLPPAPAEAANHFDRSAYPASPRDYGRYRNWSWLDGQLPSGSAWADGTLLAEALSNGLDQRGLRPSSGAGDLLVSASLQLERRQYQVREDYGSYYGHGPYGDHYGMYGSVPMVRNYEVEVAVVRIDLFDGQSGQPVWSGNAEAPSQGSQSDRADALRRAIADALGSYPPN</sequence>
<dbReference type="InterPro" id="IPR025411">
    <property type="entry name" value="DUF4136"/>
</dbReference>
<reference evidence="3 4" key="1">
    <citation type="submission" date="2020-08" db="EMBL/GenBank/DDBJ databases">
        <authorList>
            <person name="Kim C.M."/>
        </authorList>
    </citation>
    <scope>NUCLEOTIDE SEQUENCE [LARGE SCALE GENOMIC DNA]</scope>
    <source>
        <strain evidence="3 4">SR9</strain>
    </source>
</reference>
<feature type="region of interest" description="Disordered" evidence="1">
    <location>
        <begin position="162"/>
        <end position="181"/>
    </location>
</feature>
<feature type="compositionally biased region" description="Polar residues" evidence="1">
    <location>
        <begin position="162"/>
        <end position="177"/>
    </location>
</feature>
<dbReference type="EMBL" id="JACJFN010000001">
    <property type="protein sequence ID" value="MBB1517656.1"/>
    <property type="molecule type" value="Genomic_DNA"/>
</dbReference>
<evidence type="ECO:0000313" key="4">
    <source>
        <dbReference type="Proteomes" id="UP000581189"/>
    </source>
</evidence>
<dbReference type="Pfam" id="PF13590">
    <property type="entry name" value="DUF4136"/>
    <property type="match status" value="1"/>
</dbReference>
<dbReference type="Proteomes" id="UP000581189">
    <property type="component" value="Unassembled WGS sequence"/>
</dbReference>
<gene>
    <name evidence="3" type="ORF">H3H45_00295</name>
</gene>
<dbReference type="AlphaFoldDB" id="A0A7W4D7X2"/>
<name>A0A7W4D7X2_9GAMM</name>
<keyword evidence="4" id="KW-1185">Reference proteome</keyword>
<evidence type="ECO:0000313" key="3">
    <source>
        <dbReference type="EMBL" id="MBB1517656.1"/>
    </source>
</evidence>
<dbReference type="Gene3D" id="3.30.160.670">
    <property type="match status" value="1"/>
</dbReference>
<evidence type="ECO:0000256" key="1">
    <source>
        <dbReference type="SAM" id="MobiDB-lite"/>
    </source>
</evidence>